<evidence type="ECO:0000313" key="2">
    <source>
        <dbReference type="Proteomes" id="UP001303046"/>
    </source>
</evidence>
<gene>
    <name evidence="1" type="primary">Necator_chrII.g7085</name>
    <name evidence="1" type="ORF">RB195_019292</name>
</gene>
<accession>A0ABR1CG28</accession>
<protein>
    <recommendedName>
        <fullName evidence="3">Secreted protein</fullName>
    </recommendedName>
</protein>
<sequence length="67" mass="7594">MKTTGKLHMTTAWMHVMITWPHSTAVQKTAGAQLYTQPLNCVLAPAMRNKTKLKRTTFKAVCMFVEI</sequence>
<evidence type="ECO:0000313" key="1">
    <source>
        <dbReference type="EMBL" id="KAK6736518.1"/>
    </source>
</evidence>
<proteinExistence type="predicted"/>
<reference evidence="1 2" key="1">
    <citation type="submission" date="2023-08" db="EMBL/GenBank/DDBJ databases">
        <title>A Necator americanus chromosomal reference genome.</title>
        <authorList>
            <person name="Ilik V."/>
            <person name="Petrzelkova K.J."/>
            <person name="Pardy F."/>
            <person name="Fuh T."/>
            <person name="Niatou-Singa F.S."/>
            <person name="Gouil Q."/>
            <person name="Baker L."/>
            <person name="Ritchie M.E."/>
            <person name="Jex A.R."/>
            <person name="Gazzola D."/>
            <person name="Li H."/>
            <person name="Toshio Fujiwara R."/>
            <person name="Zhan B."/>
            <person name="Aroian R.V."/>
            <person name="Pafco B."/>
            <person name="Schwarz E.M."/>
        </authorList>
    </citation>
    <scope>NUCLEOTIDE SEQUENCE [LARGE SCALE GENOMIC DNA]</scope>
    <source>
        <strain evidence="1 2">Aroian</strain>
        <tissue evidence="1">Whole animal</tissue>
    </source>
</reference>
<name>A0ABR1CG28_NECAM</name>
<evidence type="ECO:0008006" key="3">
    <source>
        <dbReference type="Google" id="ProtNLM"/>
    </source>
</evidence>
<dbReference type="Proteomes" id="UP001303046">
    <property type="component" value="Unassembled WGS sequence"/>
</dbReference>
<comment type="caution">
    <text evidence="1">The sequence shown here is derived from an EMBL/GenBank/DDBJ whole genome shotgun (WGS) entry which is preliminary data.</text>
</comment>
<dbReference type="EMBL" id="JAVFWL010000002">
    <property type="protein sequence ID" value="KAK6736518.1"/>
    <property type="molecule type" value="Genomic_DNA"/>
</dbReference>
<organism evidence="1 2">
    <name type="scientific">Necator americanus</name>
    <name type="common">Human hookworm</name>
    <dbReference type="NCBI Taxonomy" id="51031"/>
    <lineage>
        <taxon>Eukaryota</taxon>
        <taxon>Metazoa</taxon>
        <taxon>Ecdysozoa</taxon>
        <taxon>Nematoda</taxon>
        <taxon>Chromadorea</taxon>
        <taxon>Rhabditida</taxon>
        <taxon>Rhabditina</taxon>
        <taxon>Rhabditomorpha</taxon>
        <taxon>Strongyloidea</taxon>
        <taxon>Ancylostomatidae</taxon>
        <taxon>Bunostominae</taxon>
        <taxon>Necator</taxon>
    </lineage>
</organism>
<keyword evidence="2" id="KW-1185">Reference proteome</keyword>